<evidence type="ECO:0000256" key="4">
    <source>
        <dbReference type="SAM" id="SignalP"/>
    </source>
</evidence>
<dbReference type="OrthoDB" id="9803050at2"/>
<dbReference type="KEGG" id="pseg:D3H65_01005"/>
<proteinExistence type="predicted"/>
<evidence type="ECO:0000256" key="2">
    <source>
        <dbReference type="ARBA" id="ARBA00023136"/>
    </source>
</evidence>
<protein>
    <submittedName>
        <fullName evidence="6">TonB-dependent receptor</fullName>
    </submittedName>
</protein>
<dbReference type="Pfam" id="PF13715">
    <property type="entry name" value="CarbopepD_reg_2"/>
    <property type="match status" value="1"/>
</dbReference>
<dbReference type="InterPro" id="IPR008969">
    <property type="entry name" value="CarboxyPept-like_regulatory"/>
</dbReference>
<name>A0A3B7MHR5_9BACT</name>
<dbReference type="SUPFAM" id="SSF49464">
    <property type="entry name" value="Carboxypeptidase regulatory domain-like"/>
    <property type="match status" value="1"/>
</dbReference>
<evidence type="ECO:0000256" key="3">
    <source>
        <dbReference type="ARBA" id="ARBA00023237"/>
    </source>
</evidence>
<dbReference type="RefSeq" id="WP_119048474.1">
    <property type="nucleotide sequence ID" value="NZ_CP032157.1"/>
</dbReference>
<feature type="signal peptide" evidence="4">
    <location>
        <begin position="1"/>
        <end position="18"/>
    </location>
</feature>
<dbReference type="InterPro" id="IPR012910">
    <property type="entry name" value="Plug_dom"/>
</dbReference>
<keyword evidence="3" id="KW-0998">Cell outer membrane</keyword>
<gene>
    <name evidence="6" type="ORF">D3H65_01005</name>
</gene>
<dbReference type="Gene3D" id="2.170.130.10">
    <property type="entry name" value="TonB-dependent receptor, plug domain"/>
    <property type="match status" value="1"/>
</dbReference>
<dbReference type="InterPro" id="IPR037066">
    <property type="entry name" value="Plug_dom_sf"/>
</dbReference>
<keyword evidence="7" id="KW-1185">Reference proteome</keyword>
<feature type="domain" description="TonB-dependent receptor plug" evidence="5">
    <location>
        <begin position="140"/>
        <end position="218"/>
    </location>
</feature>
<sequence length="793" mass="89503">MKFRLIIIFCTVAICAQAQLQQVSGRITDKATGEPLPAVTVSVPGSRLSSSSNVDGYFMLSGQFPDPLLLRFSCIGYQTLDHHIQPGQLLNNLRIQLAANDRQLDSVVVSSVSPERFKLNQQTGMIRMDPKLIATLPSLGEKDIFRAFQLMPGISAGNEQSAGLYVRGGTPDQNLVLFDGFTVYNVDHLFGFFSAFNANAIKDVQLFKGGFDAKYGGRLSALMDITGKEGNKNAFNAGIDLGFLSVNGFVETPLGKKMSALVAYRRSFETSFYDKLKDQATIDNEHTNRTQGVGERFRGQSDVKSHFDDLNVKLTYRTDSKDVFSWSVYHGKDDMDNSTQAGGGSRLGNRLSSFFANTTDVASWGNTGTSLKWSKQWNTKLYSNTLVSYSNYFSERTNTLRSSITDSLGIERKFQSGAIEDNQLYDYAARTDWTWSITPMHQLGSGIQYNYQDISYDYSRNDTLKLINRQAQGHTTSLYLQDAWSLDDHRFHLVPGIRTTYFSPTGKWYLEPRLHGDYQLTEQVKLKGSAGQYYQFAKRVIREDLLNGSRDFWLLADDDRIPVSVSQQYSAGISWEDQLFLVDMEAYVKNMKGLSEYTLRFQPMGGTGDYADFFYEGTGKAKGIDFLLQKKKGKYNGWIGYTLAEVTNDYAIYGPDQFFASNDIRNEFKMVHNYRLGRFDLSLSWMYMTGKPYTAPTGGYQVTLLDGTKQTYLNVSAKNALRLPDYHRLDAAVTFNFGRSGKFNGALGLSFFNLYDQVNTWYKKFDIIENEIVETDVNYLGFTPNLSLSIKLK</sequence>
<accession>A0A3B7MHR5</accession>
<dbReference type="Pfam" id="PF07715">
    <property type="entry name" value="Plug"/>
    <property type="match status" value="1"/>
</dbReference>
<keyword evidence="4" id="KW-0732">Signal</keyword>
<dbReference type="SUPFAM" id="SSF56935">
    <property type="entry name" value="Porins"/>
    <property type="match status" value="1"/>
</dbReference>
<comment type="subcellular location">
    <subcellularLocation>
        <location evidence="1">Cell outer membrane</location>
    </subcellularLocation>
</comment>
<dbReference type="AlphaFoldDB" id="A0A3B7MHR5"/>
<evidence type="ECO:0000313" key="7">
    <source>
        <dbReference type="Proteomes" id="UP000263900"/>
    </source>
</evidence>
<evidence type="ECO:0000256" key="1">
    <source>
        <dbReference type="ARBA" id="ARBA00004442"/>
    </source>
</evidence>
<dbReference type="Proteomes" id="UP000263900">
    <property type="component" value="Chromosome"/>
</dbReference>
<dbReference type="GO" id="GO:0009279">
    <property type="term" value="C:cell outer membrane"/>
    <property type="evidence" value="ECO:0007669"/>
    <property type="project" value="UniProtKB-SubCell"/>
</dbReference>
<evidence type="ECO:0000313" key="6">
    <source>
        <dbReference type="EMBL" id="AXY72636.1"/>
    </source>
</evidence>
<keyword evidence="6" id="KW-0675">Receptor</keyword>
<dbReference type="EMBL" id="CP032157">
    <property type="protein sequence ID" value="AXY72636.1"/>
    <property type="molecule type" value="Genomic_DNA"/>
</dbReference>
<keyword evidence="2" id="KW-0472">Membrane</keyword>
<dbReference type="InterPro" id="IPR036942">
    <property type="entry name" value="Beta-barrel_TonB_sf"/>
</dbReference>
<organism evidence="6 7">
    <name type="scientific">Paraflavitalea soli</name>
    <dbReference type="NCBI Taxonomy" id="2315862"/>
    <lineage>
        <taxon>Bacteria</taxon>
        <taxon>Pseudomonadati</taxon>
        <taxon>Bacteroidota</taxon>
        <taxon>Chitinophagia</taxon>
        <taxon>Chitinophagales</taxon>
        <taxon>Chitinophagaceae</taxon>
        <taxon>Paraflavitalea</taxon>
    </lineage>
</organism>
<evidence type="ECO:0000259" key="5">
    <source>
        <dbReference type="Pfam" id="PF07715"/>
    </source>
</evidence>
<dbReference type="Gene3D" id="2.60.40.1120">
    <property type="entry name" value="Carboxypeptidase-like, regulatory domain"/>
    <property type="match status" value="1"/>
</dbReference>
<feature type="chain" id="PRO_5017739507" evidence="4">
    <location>
        <begin position="19"/>
        <end position="793"/>
    </location>
</feature>
<reference evidence="6 7" key="1">
    <citation type="submission" date="2018-09" db="EMBL/GenBank/DDBJ databases">
        <title>Genome sequencing of strain 6GH32-13.</title>
        <authorList>
            <person name="Weon H.-Y."/>
            <person name="Heo J."/>
            <person name="Kwon S.-W."/>
        </authorList>
    </citation>
    <scope>NUCLEOTIDE SEQUENCE [LARGE SCALE GENOMIC DNA]</scope>
    <source>
        <strain evidence="6 7">5GH32-13</strain>
    </source>
</reference>
<dbReference type="Gene3D" id="2.40.170.20">
    <property type="entry name" value="TonB-dependent receptor, beta-barrel domain"/>
    <property type="match status" value="1"/>
</dbReference>